<dbReference type="AlphaFoldDB" id="A0A0K0FSB5"/>
<accession>A0A0K0FSB5</accession>
<evidence type="ECO:0000313" key="3">
    <source>
        <dbReference type="WBParaSite" id="SVE_1330800.1"/>
    </source>
</evidence>
<evidence type="ECO:0000313" key="2">
    <source>
        <dbReference type="Proteomes" id="UP000035680"/>
    </source>
</evidence>
<evidence type="ECO:0000256" key="1">
    <source>
        <dbReference type="SAM" id="MobiDB-lite"/>
    </source>
</evidence>
<feature type="region of interest" description="Disordered" evidence="1">
    <location>
        <begin position="50"/>
        <end position="100"/>
    </location>
</feature>
<proteinExistence type="predicted"/>
<protein>
    <submittedName>
        <fullName evidence="3">Uncharacterized protein</fullName>
    </submittedName>
</protein>
<organism evidence="2 3">
    <name type="scientific">Strongyloides venezuelensis</name>
    <name type="common">Threadworm</name>
    <dbReference type="NCBI Taxonomy" id="75913"/>
    <lineage>
        <taxon>Eukaryota</taxon>
        <taxon>Metazoa</taxon>
        <taxon>Ecdysozoa</taxon>
        <taxon>Nematoda</taxon>
        <taxon>Chromadorea</taxon>
        <taxon>Rhabditida</taxon>
        <taxon>Tylenchina</taxon>
        <taxon>Panagrolaimomorpha</taxon>
        <taxon>Strongyloidoidea</taxon>
        <taxon>Strongyloididae</taxon>
        <taxon>Strongyloides</taxon>
    </lineage>
</organism>
<keyword evidence="2" id="KW-1185">Reference proteome</keyword>
<dbReference type="Proteomes" id="UP000035680">
    <property type="component" value="Unassembled WGS sequence"/>
</dbReference>
<name>A0A0K0FSB5_STRVS</name>
<feature type="compositionally biased region" description="Basic residues" evidence="1">
    <location>
        <begin position="57"/>
        <end position="80"/>
    </location>
</feature>
<sequence>MSSSSWKEKKILSKSFIKKKTNNFAKDLMKRLKIDESEKKEDLRKRAEQAYLEEKRKTNKKRRERKKEMKKHSKKHHNNNKKNIINMNISDKKVTVAHKY</sequence>
<reference evidence="2" key="1">
    <citation type="submission" date="2014-07" db="EMBL/GenBank/DDBJ databases">
        <authorList>
            <person name="Martin A.A"/>
            <person name="De Silva N."/>
        </authorList>
    </citation>
    <scope>NUCLEOTIDE SEQUENCE</scope>
</reference>
<dbReference type="WBParaSite" id="SVE_1330800.1">
    <property type="protein sequence ID" value="SVE_1330800.1"/>
    <property type="gene ID" value="SVE_1330800"/>
</dbReference>
<reference evidence="3" key="2">
    <citation type="submission" date="2015-08" db="UniProtKB">
        <authorList>
            <consortium name="WormBaseParasite"/>
        </authorList>
    </citation>
    <scope>IDENTIFICATION</scope>
</reference>